<keyword evidence="1" id="KW-0812">Transmembrane</keyword>
<accession>Q2TZX7</accession>
<dbReference type="HOGENOM" id="CLU_2209482_0_0_1"/>
<name>Q2TZX7_ASPOR</name>
<dbReference type="Proteomes" id="UP000006564">
    <property type="component" value="Chromosome 7"/>
</dbReference>
<proteinExistence type="predicted"/>
<dbReference type="KEGG" id="aor:AO090011000677"/>
<gene>
    <name evidence="2" type="ORF">AO090011000677</name>
</gene>
<feature type="transmembrane region" description="Helical" evidence="1">
    <location>
        <begin position="12"/>
        <end position="35"/>
    </location>
</feature>
<dbReference type="VEuPathDB" id="FungiDB:AO090011000677"/>
<evidence type="ECO:0000313" key="2">
    <source>
        <dbReference type="EMBL" id="BAE65138.1"/>
    </source>
</evidence>
<keyword evidence="3" id="KW-1185">Reference proteome</keyword>
<evidence type="ECO:0000256" key="1">
    <source>
        <dbReference type="SAM" id="Phobius"/>
    </source>
</evidence>
<reference evidence="2 3" key="1">
    <citation type="journal article" date="2005" name="Nature">
        <title>Genome sequencing and analysis of Aspergillus oryzae.</title>
        <authorList>
            <person name="Machida M."/>
            <person name="Asai K."/>
            <person name="Sano M."/>
            <person name="Tanaka T."/>
            <person name="Kumagai T."/>
            <person name="Terai G."/>
            <person name="Kusumoto K."/>
            <person name="Arima T."/>
            <person name="Akita O."/>
            <person name="Kashiwagi Y."/>
            <person name="Abe K."/>
            <person name="Gomi K."/>
            <person name="Horiuchi H."/>
            <person name="Kitamoto K."/>
            <person name="Kobayashi T."/>
            <person name="Takeuchi M."/>
            <person name="Denning D.W."/>
            <person name="Galagan J.E."/>
            <person name="Nierman W.C."/>
            <person name="Yu J."/>
            <person name="Archer D.B."/>
            <person name="Bennett J.W."/>
            <person name="Bhatnagar D."/>
            <person name="Cleveland T.E."/>
            <person name="Fedorova N.D."/>
            <person name="Gotoh O."/>
            <person name="Horikawa H."/>
            <person name="Hosoyama A."/>
            <person name="Ichinomiya M."/>
            <person name="Igarashi R."/>
            <person name="Iwashita K."/>
            <person name="Juvvadi P.R."/>
            <person name="Kato M."/>
            <person name="Kato Y."/>
            <person name="Kin T."/>
            <person name="Kokubun A."/>
            <person name="Maeda H."/>
            <person name="Maeyama N."/>
            <person name="Maruyama J."/>
            <person name="Nagasaki H."/>
            <person name="Nakajima T."/>
            <person name="Oda K."/>
            <person name="Okada K."/>
            <person name="Paulsen I."/>
            <person name="Sakamoto K."/>
            <person name="Sawano T."/>
            <person name="Takahashi M."/>
            <person name="Takase K."/>
            <person name="Terabayashi Y."/>
            <person name="Wortman J."/>
            <person name="Yamada O."/>
            <person name="Yamagata Y."/>
            <person name="Anazawa H."/>
            <person name="Hata Y."/>
            <person name="Koide Y."/>
            <person name="Komori T."/>
            <person name="Koyama Y."/>
            <person name="Minetoki T."/>
            <person name="Suharnan S."/>
            <person name="Tanaka A."/>
            <person name="Isono K."/>
            <person name="Kuhara S."/>
            <person name="Ogasawara N."/>
            <person name="Kikuchi H."/>
        </authorList>
    </citation>
    <scope>NUCLEOTIDE SEQUENCE [LARGE SCALE GENOMIC DNA]</scope>
    <source>
        <strain evidence="3">ATCC 42149 / RIB 40</strain>
    </source>
</reference>
<feature type="transmembrane region" description="Helical" evidence="1">
    <location>
        <begin position="55"/>
        <end position="80"/>
    </location>
</feature>
<dbReference type="RefSeq" id="XP_023093593.1">
    <property type="nucleotide sequence ID" value="XM_023233054.1"/>
</dbReference>
<protein>
    <submittedName>
        <fullName evidence="2">DNA, SC011</fullName>
    </submittedName>
</protein>
<organism evidence="2 3">
    <name type="scientific">Aspergillus oryzae (strain ATCC 42149 / RIB 40)</name>
    <name type="common">Yellow koji mold</name>
    <dbReference type="NCBI Taxonomy" id="510516"/>
    <lineage>
        <taxon>Eukaryota</taxon>
        <taxon>Fungi</taxon>
        <taxon>Dikarya</taxon>
        <taxon>Ascomycota</taxon>
        <taxon>Pezizomycotina</taxon>
        <taxon>Eurotiomycetes</taxon>
        <taxon>Eurotiomycetidae</taxon>
        <taxon>Eurotiales</taxon>
        <taxon>Aspergillaceae</taxon>
        <taxon>Aspergillus</taxon>
        <taxon>Aspergillus subgen. Circumdati</taxon>
    </lineage>
</organism>
<keyword evidence="1" id="KW-0472">Membrane</keyword>
<dbReference type="AlphaFoldDB" id="Q2TZX7"/>
<dbReference type="GeneID" id="5998374"/>
<keyword evidence="1" id="KW-1133">Transmembrane helix</keyword>
<dbReference type="EMBL" id="AP007171">
    <property type="protein sequence ID" value="BAE65138.1"/>
    <property type="molecule type" value="Genomic_DNA"/>
</dbReference>
<sequence>MALRVGVRSVIFLFPFFSLFSFFLDFLFFLGRGFGEVGVVLWSEPNDYGVGVGDVVIHYPIASVVILWLDILFSISFPFFCKKQDFPDGVLVAEKKLVYFLDSILRS</sequence>
<evidence type="ECO:0000313" key="3">
    <source>
        <dbReference type="Proteomes" id="UP000006564"/>
    </source>
</evidence>